<feature type="transmembrane region" description="Helical" evidence="11">
    <location>
        <begin position="333"/>
        <end position="353"/>
    </location>
</feature>
<dbReference type="InterPro" id="IPR041489">
    <property type="entry name" value="PDZ_6"/>
</dbReference>
<name>A0A9X1NEX0_9ACTN</name>
<evidence type="ECO:0000256" key="9">
    <source>
        <dbReference type="ARBA" id="ARBA00023049"/>
    </source>
</evidence>
<feature type="transmembrane region" description="Helical" evidence="11">
    <location>
        <begin position="392"/>
        <end position="416"/>
    </location>
</feature>
<dbReference type="GO" id="GO:0016020">
    <property type="term" value="C:membrane"/>
    <property type="evidence" value="ECO:0007669"/>
    <property type="project" value="UniProtKB-SubCell"/>
</dbReference>
<evidence type="ECO:0000256" key="5">
    <source>
        <dbReference type="ARBA" id="ARBA00022692"/>
    </source>
</evidence>
<comment type="cofactor">
    <cofactor evidence="1">
        <name>Zn(2+)</name>
        <dbReference type="ChEBI" id="CHEBI:29105"/>
    </cofactor>
</comment>
<accession>A0A9X1NEX0</accession>
<reference evidence="14" key="1">
    <citation type="submission" date="2021-11" db="EMBL/GenBank/DDBJ databases">
        <title>Streptomyces corallinus and Kineosporia corallina sp. nov., two new coral-derived marine actinobacteria.</title>
        <authorList>
            <person name="Buangrab K."/>
            <person name="Sutthacheep M."/>
            <person name="Yeemin T."/>
            <person name="Harunari E."/>
            <person name="Igarashi Y."/>
            <person name="Sripreechasak P."/>
            <person name="Kanchanasin P."/>
            <person name="Tanasupawat S."/>
            <person name="Phongsopitanun W."/>
        </authorList>
    </citation>
    <scope>NUCLEOTIDE SEQUENCE</scope>
    <source>
        <strain evidence="14">JCM 31032</strain>
    </source>
</reference>
<evidence type="ECO:0000256" key="6">
    <source>
        <dbReference type="ARBA" id="ARBA00022801"/>
    </source>
</evidence>
<evidence type="ECO:0000259" key="12">
    <source>
        <dbReference type="Pfam" id="PF02163"/>
    </source>
</evidence>
<organism evidence="14 15">
    <name type="scientific">Kineosporia babensis</name>
    <dbReference type="NCBI Taxonomy" id="499548"/>
    <lineage>
        <taxon>Bacteria</taxon>
        <taxon>Bacillati</taxon>
        <taxon>Actinomycetota</taxon>
        <taxon>Actinomycetes</taxon>
        <taxon>Kineosporiales</taxon>
        <taxon>Kineosporiaceae</taxon>
        <taxon>Kineosporia</taxon>
    </lineage>
</organism>
<protein>
    <submittedName>
        <fullName evidence="14">Site-2 protease family protein</fullName>
    </submittedName>
</protein>
<dbReference type="InterPro" id="IPR036034">
    <property type="entry name" value="PDZ_sf"/>
</dbReference>
<dbReference type="CDD" id="cd06163">
    <property type="entry name" value="S2P-M50_PDZ_RseP-like"/>
    <property type="match status" value="1"/>
</dbReference>
<keyword evidence="9" id="KW-0482">Metalloprotease</keyword>
<evidence type="ECO:0000256" key="4">
    <source>
        <dbReference type="ARBA" id="ARBA00022670"/>
    </source>
</evidence>
<dbReference type="GO" id="GO:0004222">
    <property type="term" value="F:metalloendopeptidase activity"/>
    <property type="evidence" value="ECO:0007669"/>
    <property type="project" value="InterPro"/>
</dbReference>
<feature type="domain" description="Peptidase M50" evidence="12">
    <location>
        <begin position="10"/>
        <end position="376"/>
    </location>
</feature>
<evidence type="ECO:0000256" key="3">
    <source>
        <dbReference type="ARBA" id="ARBA00007931"/>
    </source>
</evidence>
<feature type="domain" description="PDZ" evidence="13">
    <location>
        <begin position="165"/>
        <end position="216"/>
    </location>
</feature>
<keyword evidence="4 14" id="KW-0645">Protease</keyword>
<keyword evidence="5 11" id="KW-0812">Transmembrane</keyword>
<comment type="similarity">
    <text evidence="3">Belongs to the peptidase M50B family.</text>
</comment>
<proteinExistence type="inferred from homology"/>
<dbReference type="CDD" id="cd05709">
    <property type="entry name" value="S2P-M50"/>
    <property type="match status" value="1"/>
</dbReference>
<evidence type="ECO:0000256" key="11">
    <source>
        <dbReference type="SAM" id="Phobius"/>
    </source>
</evidence>
<evidence type="ECO:0000256" key="1">
    <source>
        <dbReference type="ARBA" id="ARBA00001947"/>
    </source>
</evidence>
<dbReference type="Gene3D" id="2.30.42.10">
    <property type="match status" value="1"/>
</dbReference>
<dbReference type="InterPro" id="IPR004387">
    <property type="entry name" value="Pept_M50_Zn"/>
</dbReference>
<dbReference type="Pfam" id="PF17820">
    <property type="entry name" value="PDZ_6"/>
    <property type="match status" value="1"/>
</dbReference>
<dbReference type="RefSeq" id="WP_231445653.1">
    <property type="nucleotide sequence ID" value="NZ_JAJOMB010000013.1"/>
</dbReference>
<evidence type="ECO:0000313" key="14">
    <source>
        <dbReference type="EMBL" id="MCD5313847.1"/>
    </source>
</evidence>
<dbReference type="Pfam" id="PF02163">
    <property type="entry name" value="Peptidase_M50"/>
    <property type="match status" value="1"/>
</dbReference>
<dbReference type="InterPro" id="IPR008915">
    <property type="entry name" value="Peptidase_M50"/>
</dbReference>
<evidence type="ECO:0000256" key="7">
    <source>
        <dbReference type="ARBA" id="ARBA00022833"/>
    </source>
</evidence>
<comment type="caution">
    <text evidence="14">The sequence shown here is derived from an EMBL/GenBank/DDBJ whole genome shotgun (WGS) entry which is preliminary data.</text>
</comment>
<keyword evidence="8 11" id="KW-1133">Transmembrane helix</keyword>
<dbReference type="AlphaFoldDB" id="A0A9X1NEX0"/>
<dbReference type="Proteomes" id="UP001138997">
    <property type="component" value="Unassembled WGS sequence"/>
</dbReference>
<sequence length="422" mass="45176">MSYTIGVVLFALGLLLSVVLHEAGHMLAAKAFGMRVTRFFAGFGPTVWSFRKGETEYGFKAVPLGGFVNIIGMAPGVEEPEGEETERQGRAFWQKPLWQRTLVLSAGSLVHLMIAVILLVPAFWLFGIPTPKALNETPAVVGSVAECVVPKYELTDQGGLRACTTADPVSPAKQAGLQRDDRIVSLGGTEIPSYAAFQKAIREQNAGEPVELVYTRDGQTRTAQITLVNTERPPLDAPAGDTTTVATPTIGITNLTETTNVHYGFVESVGKSFTSTGDTIVAGYEAIARLPSKISSLWSALWGAERSQDDPISVVGASRIGGEIVETSGIDGAATFLAILAGLNVFLGLFNMLPLPPLDGGHIAVAWYEAARRKLALRRRRPDPGPVDREKLIPVTLVIIAIFGAFTLLTVSVDVVNPIRLN</sequence>
<evidence type="ECO:0000313" key="15">
    <source>
        <dbReference type="Proteomes" id="UP001138997"/>
    </source>
</evidence>
<keyword evidence="10 11" id="KW-0472">Membrane</keyword>
<keyword evidence="6" id="KW-0378">Hydrolase</keyword>
<keyword evidence="7" id="KW-0862">Zinc</keyword>
<gene>
    <name evidence="14" type="ORF">LR394_23340</name>
</gene>
<keyword evidence="15" id="KW-1185">Reference proteome</keyword>
<evidence type="ECO:0000256" key="8">
    <source>
        <dbReference type="ARBA" id="ARBA00022989"/>
    </source>
</evidence>
<dbReference type="PANTHER" id="PTHR42837:SF2">
    <property type="entry name" value="MEMBRANE METALLOPROTEASE ARASP2, CHLOROPLASTIC-RELATED"/>
    <property type="match status" value="1"/>
</dbReference>
<evidence type="ECO:0000256" key="10">
    <source>
        <dbReference type="ARBA" id="ARBA00023136"/>
    </source>
</evidence>
<comment type="subcellular location">
    <subcellularLocation>
        <location evidence="2">Membrane</location>
        <topology evidence="2">Multi-pass membrane protein</topology>
    </subcellularLocation>
</comment>
<dbReference type="GO" id="GO:0006508">
    <property type="term" value="P:proteolysis"/>
    <property type="evidence" value="ECO:0007669"/>
    <property type="project" value="UniProtKB-KW"/>
</dbReference>
<evidence type="ECO:0000256" key="2">
    <source>
        <dbReference type="ARBA" id="ARBA00004141"/>
    </source>
</evidence>
<dbReference type="SUPFAM" id="SSF50156">
    <property type="entry name" value="PDZ domain-like"/>
    <property type="match status" value="1"/>
</dbReference>
<dbReference type="PANTHER" id="PTHR42837">
    <property type="entry name" value="REGULATOR OF SIGMA-E PROTEASE RSEP"/>
    <property type="match status" value="1"/>
</dbReference>
<evidence type="ECO:0000259" key="13">
    <source>
        <dbReference type="Pfam" id="PF17820"/>
    </source>
</evidence>
<dbReference type="EMBL" id="JAJOMB010000013">
    <property type="protein sequence ID" value="MCD5313847.1"/>
    <property type="molecule type" value="Genomic_DNA"/>
</dbReference>
<feature type="transmembrane region" description="Helical" evidence="11">
    <location>
        <begin position="102"/>
        <end position="126"/>
    </location>
</feature>